<gene>
    <name evidence="2" type="ORF">NCTC13533_04878</name>
</gene>
<evidence type="ECO:0000256" key="1">
    <source>
        <dbReference type="SAM" id="SignalP"/>
    </source>
</evidence>
<sequence length="162" mass="17733">MKLYISKFILGLMILSVQLISAQNLSKSQFQVKGNCDMCKSRIETAAKKAGAKTAVYSTDLQTLTLETDHKVSTDDILQKVADAGHDNEKFKSSEAAYNGLPGCCHYERDLQSAPAEAHQHQAKKENEFYVKGNCASCKARIEKAARAAGADSAEWSAESKR</sequence>
<accession>A0A376EMF5</accession>
<organism evidence="2 3">
    <name type="scientific">Chryseobacterium carnipullorum</name>
    <dbReference type="NCBI Taxonomy" id="1124835"/>
    <lineage>
        <taxon>Bacteria</taxon>
        <taxon>Pseudomonadati</taxon>
        <taxon>Bacteroidota</taxon>
        <taxon>Flavobacteriia</taxon>
        <taxon>Flavobacteriales</taxon>
        <taxon>Weeksellaceae</taxon>
        <taxon>Chryseobacterium group</taxon>
        <taxon>Chryseobacterium</taxon>
    </lineage>
</organism>
<name>A0A376EMF5_CHRCU</name>
<dbReference type="GO" id="GO:0046872">
    <property type="term" value="F:metal ion binding"/>
    <property type="evidence" value="ECO:0007669"/>
    <property type="project" value="InterPro"/>
</dbReference>
<proteinExistence type="predicted"/>
<dbReference type="Gene3D" id="3.30.70.100">
    <property type="match status" value="1"/>
</dbReference>
<reference evidence="2 3" key="1">
    <citation type="submission" date="2018-06" db="EMBL/GenBank/DDBJ databases">
        <authorList>
            <consortium name="Pathogen Informatics"/>
            <person name="Doyle S."/>
        </authorList>
    </citation>
    <scope>NUCLEOTIDE SEQUENCE [LARGE SCALE GENOMIC DNA]</scope>
    <source>
        <strain evidence="2 3">NCTC13533</strain>
    </source>
</reference>
<feature type="signal peptide" evidence="1">
    <location>
        <begin position="1"/>
        <end position="22"/>
    </location>
</feature>
<dbReference type="SUPFAM" id="SSF55008">
    <property type="entry name" value="HMA, heavy metal-associated domain"/>
    <property type="match status" value="1"/>
</dbReference>
<protein>
    <submittedName>
        <fullName evidence="2">Heavy-metal-associated domain</fullName>
    </submittedName>
</protein>
<evidence type="ECO:0000313" key="2">
    <source>
        <dbReference type="EMBL" id="STD10707.1"/>
    </source>
</evidence>
<dbReference type="InterPro" id="IPR036163">
    <property type="entry name" value="HMA_dom_sf"/>
</dbReference>
<dbReference type="AlphaFoldDB" id="A0A376EMF5"/>
<evidence type="ECO:0000313" key="3">
    <source>
        <dbReference type="Proteomes" id="UP000255224"/>
    </source>
</evidence>
<feature type="chain" id="PRO_5016738684" evidence="1">
    <location>
        <begin position="23"/>
        <end position="162"/>
    </location>
</feature>
<dbReference type="EMBL" id="UFVQ01000003">
    <property type="protein sequence ID" value="STD10707.1"/>
    <property type="molecule type" value="Genomic_DNA"/>
</dbReference>
<dbReference type="Proteomes" id="UP000255224">
    <property type="component" value="Unassembled WGS sequence"/>
</dbReference>
<keyword evidence="1" id="KW-0732">Signal</keyword>